<sequence>MTPETKTNATDLVGKEGDPVPTAAAITTPRPPGPIQTLRTMMMEPGQLQQIQVALPKHLSAERMIRVTLTALQRNPKLLECDKKSIIGCVVEASELGLEPNGVMGHAYMVPFKNNKVRPAVMEAKLMIGYKGLIDLARRSGKVSVINAEVVYARDHYKVKKGLHPDLIHEPYDEDENRGEIIAAYATAKIEGADDPQFVTLTHNEIEALRARSQAAKSGPWMTDYAAMCKKTAIRQLCKLLPCSIEEADRFNPAEAIERDELRDLNIMGGAMIEGPEASKLDGLADDLEQGGQNDSPDGGEDTAEPVPEALKKARAKQS</sequence>
<feature type="region of interest" description="Disordered" evidence="1">
    <location>
        <begin position="1"/>
        <end position="32"/>
    </location>
</feature>
<dbReference type="AlphaFoldDB" id="A0A0F9P5Y2"/>
<reference evidence="2" key="1">
    <citation type="journal article" date="2015" name="Nature">
        <title>Complex archaea that bridge the gap between prokaryotes and eukaryotes.</title>
        <authorList>
            <person name="Spang A."/>
            <person name="Saw J.H."/>
            <person name="Jorgensen S.L."/>
            <person name="Zaremba-Niedzwiedzka K."/>
            <person name="Martijn J."/>
            <person name="Lind A.E."/>
            <person name="van Eijk R."/>
            <person name="Schleper C."/>
            <person name="Guy L."/>
            <person name="Ettema T.J."/>
        </authorList>
    </citation>
    <scope>NUCLEOTIDE SEQUENCE</scope>
</reference>
<dbReference type="InterPro" id="IPR018330">
    <property type="entry name" value="RecT_fam"/>
</dbReference>
<evidence type="ECO:0000256" key="1">
    <source>
        <dbReference type="SAM" id="MobiDB-lite"/>
    </source>
</evidence>
<dbReference type="GO" id="GO:0006259">
    <property type="term" value="P:DNA metabolic process"/>
    <property type="evidence" value="ECO:0007669"/>
    <property type="project" value="InterPro"/>
</dbReference>
<evidence type="ECO:0000313" key="2">
    <source>
        <dbReference type="EMBL" id="KKM96460.1"/>
    </source>
</evidence>
<dbReference type="NCBIfam" id="TIGR00616">
    <property type="entry name" value="rect"/>
    <property type="match status" value="1"/>
</dbReference>
<proteinExistence type="predicted"/>
<comment type="caution">
    <text evidence="2">The sequence shown here is derived from an EMBL/GenBank/DDBJ whole genome shotgun (WGS) entry which is preliminary data.</text>
</comment>
<feature type="region of interest" description="Disordered" evidence="1">
    <location>
        <begin position="276"/>
        <end position="319"/>
    </location>
</feature>
<dbReference type="InterPro" id="IPR004590">
    <property type="entry name" value="ssDNA_annealing_RecT"/>
</dbReference>
<gene>
    <name evidence="2" type="ORF">LCGC14_1177810</name>
</gene>
<accession>A0A0F9P5Y2</accession>
<feature type="compositionally biased region" description="Low complexity" evidence="1">
    <location>
        <begin position="19"/>
        <end position="28"/>
    </location>
</feature>
<protein>
    <submittedName>
        <fullName evidence="2">Uncharacterized protein</fullName>
    </submittedName>
</protein>
<feature type="compositionally biased region" description="Polar residues" evidence="1">
    <location>
        <begin position="1"/>
        <end position="10"/>
    </location>
</feature>
<dbReference type="EMBL" id="LAZR01005878">
    <property type="protein sequence ID" value="KKM96460.1"/>
    <property type="molecule type" value="Genomic_DNA"/>
</dbReference>
<organism evidence="2">
    <name type="scientific">marine sediment metagenome</name>
    <dbReference type="NCBI Taxonomy" id="412755"/>
    <lineage>
        <taxon>unclassified sequences</taxon>
        <taxon>metagenomes</taxon>
        <taxon>ecological metagenomes</taxon>
    </lineage>
</organism>
<dbReference type="GO" id="GO:0003677">
    <property type="term" value="F:DNA binding"/>
    <property type="evidence" value="ECO:0007669"/>
    <property type="project" value="InterPro"/>
</dbReference>
<name>A0A0F9P5Y2_9ZZZZ</name>
<dbReference type="Pfam" id="PF03837">
    <property type="entry name" value="RecT"/>
    <property type="match status" value="1"/>
</dbReference>